<evidence type="ECO:0000313" key="12">
    <source>
        <dbReference type="EMBL" id="CAD8231507.1"/>
    </source>
</evidence>
<evidence type="ECO:0000256" key="8">
    <source>
        <dbReference type="ARBA" id="ARBA00047811"/>
    </source>
</evidence>
<evidence type="ECO:0000256" key="10">
    <source>
        <dbReference type="ARBA" id="ARBA00049280"/>
    </source>
</evidence>
<proteinExistence type="inferred from homology"/>
<dbReference type="GO" id="GO:0008353">
    <property type="term" value="F:RNA polymerase II CTD heptapeptide repeat kinase activity"/>
    <property type="evidence" value="ECO:0007669"/>
    <property type="project" value="UniProtKB-EC"/>
</dbReference>
<evidence type="ECO:0000256" key="7">
    <source>
        <dbReference type="ARBA" id="ARBA00022840"/>
    </source>
</evidence>
<dbReference type="PROSITE" id="PS50011">
    <property type="entry name" value="PROTEIN_KINASE_DOM"/>
    <property type="match status" value="1"/>
</dbReference>
<evidence type="ECO:0000256" key="2">
    <source>
        <dbReference type="ARBA" id="ARBA00022527"/>
    </source>
</evidence>
<dbReference type="Gene3D" id="1.10.510.10">
    <property type="entry name" value="Transferase(Phosphotransferase) domain 1"/>
    <property type="match status" value="1"/>
</dbReference>
<keyword evidence="4" id="KW-0808">Transferase</keyword>
<keyword evidence="2" id="KW-0723">Serine/threonine-protein kinase</keyword>
<evidence type="ECO:0000256" key="3">
    <source>
        <dbReference type="ARBA" id="ARBA00022553"/>
    </source>
</evidence>
<name>A0A7R9TC89_9VIRI</name>
<dbReference type="PANTHER" id="PTHR24056">
    <property type="entry name" value="CELL DIVISION PROTEIN KINASE"/>
    <property type="match status" value="1"/>
</dbReference>
<dbReference type="PANTHER" id="PTHR24056:SF495">
    <property type="entry name" value="CYCLIN-DEPENDENT KINASE 8-RELATED"/>
    <property type="match status" value="1"/>
</dbReference>
<evidence type="ECO:0000256" key="9">
    <source>
        <dbReference type="ARBA" id="ARBA00048367"/>
    </source>
</evidence>
<dbReference type="AlphaFoldDB" id="A0A7R9TC89"/>
<sequence>MLLRELRHENIIRLCGVHLSHRDSTLFLSFEYAEHDLFEMIRFHRESMQPMALYTVKSVLWQLLAGMDYLHSNWIMHRDLKPANIMVMGAGPHAGEVKVADFGLARIFQSPLKPLSENGVVVTIWYRAPELLLGARHYTRAVDIWALGCIFGEMLALHPIFQAHEDKGPNAPFQVEQLMKICQVLGPLSTERWPALSHMPSWINDEKGVRRRMAGLTPLGLETTIANLSAVGTQLKSAEAKDLMMRMLEYDPTKRITAKEALAHPFFGEDPLPGKNCMQMKYPPRTRREV</sequence>
<feature type="domain" description="Protein kinase" evidence="11">
    <location>
        <begin position="1"/>
        <end position="267"/>
    </location>
</feature>
<organism evidence="12">
    <name type="scientific">Prasinoderma coloniale</name>
    <dbReference type="NCBI Taxonomy" id="156133"/>
    <lineage>
        <taxon>Eukaryota</taxon>
        <taxon>Viridiplantae</taxon>
        <taxon>Prasinodermophyta</taxon>
        <taxon>Prasinodermophyceae</taxon>
        <taxon>Prasinodermales</taxon>
        <taxon>Prasinodermaceae</taxon>
        <taxon>Prasinoderma</taxon>
    </lineage>
</organism>
<dbReference type="InterPro" id="IPR050108">
    <property type="entry name" value="CDK"/>
</dbReference>
<comment type="similarity">
    <text evidence="1">Belongs to the protein kinase superfamily. CMGC Ser/Thr protein kinase family. CDC2/CDKX subfamily.</text>
</comment>
<dbReference type="InterPro" id="IPR011009">
    <property type="entry name" value="Kinase-like_dom_sf"/>
</dbReference>
<keyword evidence="7" id="KW-0067">ATP-binding</keyword>
<evidence type="ECO:0000256" key="6">
    <source>
        <dbReference type="ARBA" id="ARBA00022777"/>
    </source>
</evidence>
<dbReference type="GO" id="GO:0004693">
    <property type="term" value="F:cyclin-dependent protein serine/threonine kinase activity"/>
    <property type="evidence" value="ECO:0007669"/>
    <property type="project" value="UniProtKB-EC"/>
</dbReference>
<dbReference type="GO" id="GO:0005524">
    <property type="term" value="F:ATP binding"/>
    <property type="evidence" value="ECO:0007669"/>
    <property type="project" value="UniProtKB-KW"/>
</dbReference>
<comment type="catalytic activity">
    <reaction evidence="8">
        <text>L-threonyl-[protein] + ATP = O-phospho-L-threonyl-[protein] + ADP + H(+)</text>
        <dbReference type="Rhea" id="RHEA:46608"/>
        <dbReference type="Rhea" id="RHEA-COMP:11060"/>
        <dbReference type="Rhea" id="RHEA-COMP:11605"/>
        <dbReference type="ChEBI" id="CHEBI:15378"/>
        <dbReference type="ChEBI" id="CHEBI:30013"/>
        <dbReference type="ChEBI" id="CHEBI:30616"/>
        <dbReference type="ChEBI" id="CHEBI:61977"/>
        <dbReference type="ChEBI" id="CHEBI:456216"/>
        <dbReference type="EC" id="2.7.11.22"/>
    </reaction>
</comment>
<dbReference type="SUPFAM" id="SSF56112">
    <property type="entry name" value="Protein kinase-like (PK-like)"/>
    <property type="match status" value="1"/>
</dbReference>
<dbReference type="InterPro" id="IPR008271">
    <property type="entry name" value="Ser/Thr_kinase_AS"/>
</dbReference>
<protein>
    <recommendedName>
        <fullName evidence="11">Protein kinase domain-containing protein</fullName>
    </recommendedName>
</protein>
<keyword evidence="3" id="KW-0597">Phosphoprotein</keyword>
<evidence type="ECO:0000256" key="5">
    <source>
        <dbReference type="ARBA" id="ARBA00022741"/>
    </source>
</evidence>
<dbReference type="PROSITE" id="PS00108">
    <property type="entry name" value="PROTEIN_KINASE_ST"/>
    <property type="match status" value="1"/>
</dbReference>
<dbReference type="EMBL" id="HBDZ01002609">
    <property type="protein sequence ID" value="CAD8231507.1"/>
    <property type="molecule type" value="Transcribed_RNA"/>
</dbReference>
<keyword evidence="6" id="KW-0418">Kinase</keyword>
<evidence type="ECO:0000256" key="1">
    <source>
        <dbReference type="ARBA" id="ARBA00006485"/>
    </source>
</evidence>
<dbReference type="SMART" id="SM00220">
    <property type="entry name" value="S_TKc"/>
    <property type="match status" value="1"/>
</dbReference>
<accession>A0A7R9TC89</accession>
<gene>
    <name evidence="12" type="ORF">PCOL08062_LOCUS2067</name>
</gene>
<evidence type="ECO:0000256" key="4">
    <source>
        <dbReference type="ARBA" id="ARBA00022679"/>
    </source>
</evidence>
<dbReference type="Gene3D" id="3.30.200.20">
    <property type="entry name" value="Phosphorylase Kinase, domain 1"/>
    <property type="match status" value="1"/>
</dbReference>
<dbReference type="InterPro" id="IPR000719">
    <property type="entry name" value="Prot_kinase_dom"/>
</dbReference>
<keyword evidence="5" id="KW-0547">Nucleotide-binding</keyword>
<dbReference type="FunFam" id="1.10.510.10:FF:000374">
    <property type="entry name" value="Putative cyclin-dependent kinase E-1"/>
    <property type="match status" value="1"/>
</dbReference>
<reference evidence="12" key="1">
    <citation type="submission" date="2021-01" db="EMBL/GenBank/DDBJ databases">
        <authorList>
            <person name="Corre E."/>
            <person name="Pelletier E."/>
            <person name="Niang G."/>
            <person name="Scheremetjew M."/>
            <person name="Finn R."/>
            <person name="Kale V."/>
            <person name="Holt S."/>
            <person name="Cochrane G."/>
            <person name="Meng A."/>
            <person name="Brown T."/>
            <person name="Cohen L."/>
        </authorList>
    </citation>
    <scope>NUCLEOTIDE SEQUENCE</scope>
    <source>
        <strain evidence="12">CCMP1413</strain>
    </source>
</reference>
<comment type="catalytic activity">
    <reaction evidence="10">
        <text>[DNA-directed RNA polymerase] + ATP = phospho-[DNA-directed RNA polymerase] + ADP + H(+)</text>
        <dbReference type="Rhea" id="RHEA:10216"/>
        <dbReference type="Rhea" id="RHEA-COMP:11321"/>
        <dbReference type="Rhea" id="RHEA-COMP:11322"/>
        <dbReference type="ChEBI" id="CHEBI:15378"/>
        <dbReference type="ChEBI" id="CHEBI:30616"/>
        <dbReference type="ChEBI" id="CHEBI:43176"/>
        <dbReference type="ChEBI" id="CHEBI:68546"/>
        <dbReference type="ChEBI" id="CHEBI:456216"/>
        <dbReference type="EC" id="2.7.11.23"/>
    </reaction>
</comment>
<evidence type="ECO:0000259" key="11">
    <source>
        <dbReference type="PROSITE" id="PS50011"/>
    </source>
</evidence>
<comment type="catalytic activity">
    <reaction evidence="9">
        <text>L-seryl-[protein] + ATP = O-phospho-L-seryl-[protein] + ADP + H(+)</text>
        <dbReference type="Rhea" id="RHEA:17989"/>
        <dbReference type="Rhea" id="RHEA-COMP:9863"/>
        <dbReference type="Rhea" id="RHEA-COMP:11604"/>
        <dbReference type="ChEBI" id="CHEBI:15378"/>
        <dbReference type="ChEBI" id="CHEBI:29999"/>
        <dbReference type="ChEBI" id="CHEBI:30616"/>
        <dbReference type="ChEBI" id="CHEBI:83421"/>
        <dbReference type="ChEBI" id="CHEBI:456216"/>
        <dbReference type="EC" id="2.7.11.22"/>
    </reaction>
</comment>
<dbReference type="Pfam" id="PF00069">
    <property type="entry name" value="Pkinase"/>
    <property type="match status" value="1"/>
</dbReference>
<dbReference type="GO" id="GO:0016592">
    <property type="term" value="C:mediator complex"/>
    <property type="evidence" value="ECO:0007669"/>
    <property type="project" value="TreeGrafter"/>
</dbReference>